<comment type="similarity">
    <text evidence="6">Belongs to the TM6SF family.</text>
</comment>
<sequence>MQLPAVPGAVGLSLAAFPVAYALNSVSALAHPVAVAVTGALVLLALFSMVYLQGGESQSRDPLIYVFTVFSFTSVIDLIISLEEDGYISGFMEFYMKEGEPYLRTAYGIMICYWDGTVHYLLYLAMIAAIAHRKSYRNLGLYWLGSLMMSIVVFLPGNLLGKYGSEIRPAFLLNVPYLLIPIWAGMRLFSEPKSLHCCTAEKVAVEQKKSLSQRPLDLGLILFFLVAAAFTFFRGLVVLDCPSDSCFNYIYQYEPYLRDPVAYPKVQMLVYMFYVLPFFCLCIYGLLQPGCTWLPDWALVFAGAVAQAQFSHVGSSLHHRTPYPYRTPEEVWWGFLLSNVLYALGPHLLAYRCLRSPGFFQPAAPAGQDEKKRQ</sequence>
<dbReference type="InterPro" id="IPR059044">
    <property type="entry name" value="TM_Tm6sf1/2"/>
</dbReference>
<evidence type="ECO:0000256" key="5">
    <source>
        <dbReference type="ARBA" id="ARBA00023136"/>
    </source>
</evidence>
<feature type="transmembrane region" description="Helical" evidence="8">
    <location>
        <begin position="141"/>
        <end position="161"/>
    </location>
</feature>
<feature type="transmembrane region" description="Helical" evidence="8">
    <location>
        <begin position="167"/>
        <end position="186"/>
    </location>
</feature>
<dbReference type="Ensembl" id="ENSPCET00000011893.1">
    <property type="protein sequence ID" value="ENSPCEP00000011518.1"/>
    <property type="gene ID" value="ENSPCEG00000009110.1"/>
</dbReference>
<keyword evidence="5 7" id="KW-0472">Membrane</keyword>
<comment type="subcellular location">
    <subcellularLocation>
        <location evidence="1">Endomembrane system</location>
        <topology evidence="1">Multi-pass membrane protein</topology>
    </subcellularLocation>
</comment>
<accession>A0A8C8RYG1</accession>
<dbReference type="GO" id="GO:0055088">
    <property type="term" value="P:lipid homeostasis"/>
    <property type="evidence" value="ECO:0007669"/>
    <property type="project" value="TreeGrafter"/>
</dbReference>
<dbReference type="InterPro" id="IPR033118">
    <property type="entry name" value="EXPERA"/>
</dbReference>
<protein>
    <submittedName>
        <fullName evidence="10">Transmembrane 6 superfamily member 2</fullName>
    </submittedName>
</protein>
<organism evidence="10 11">
    <name type="scientific">Pelusios castaneus</name>
    <name type="common">West African mud turtle</name>
    <dbReference type="NCBI Taxonomy" id="367368"/>
    <lineage>
        <taxon>Eukaryota</taxon>
        <taxon>Metazoa</taxon>
        <taxon>Chordata</taxon>
        <taxon>Craniata</taxon>
        <taxon>Vertebrata</taxon>
        <taxon>Euteleostomi</taxon>
        <taxon>Archelosauria</taxon>
        <taxon>Testudinata</taxon>
        <taxon>Testudines</taxon>
        <taxon>Pleurodira</taxon>
        <taxon>Pelomedusidae</taxon>
        <taxon>Pelusios</taxon>
    </lineage>
</organism>
<feature type="transmembrane region" description="Helical" evidence="8">
    <location>
        <begin position="218"/>
        <end position="239"/>
    </location>
</feature>
<reference evidence="10" key="1">
    <citation type="submission" date="2025-08" db="UniProtKB">
        <authorList>
            <consortium name="Ensembl"/>
        </authorList>
    </citation>
    <scope>IDENTIFICATION</scope>
</reference>
<feature type="transmembrane region" description="Helical" evidence="8">
    <location>
        <begin position="64"/>
        <end position="82"/>
    </location>
</feature>
<feature type="domain" description="EXPERA" evidence="9">
    <location>
        <begin position="216"/>
        <end position="350"/>
    </location>
</feature>
<evidence type="ECO:0000256" key="2">
    <source>
        <dbReference type="ARBA" id="ARBA00022692"/>
    </source>
</evidence>
<keyword evidence="3" id="KW-0677">Repeat</keyword>
<keyword evidence="11" id="KW-1185">Reference proteome</keyword>
<evidence type="ECO:0000256" key="3">
    <source>
        <dbReference type="ARBA" id="ARBA00022737"/>
    </source>
</evidence>
<dbReference type="GO" id="GO:0005789">
    <property type="term" value="C:endoplasmic reticulum membrane"/>
    <property type="evidence" value="ECO:0007669"/>
    <property type="project" value="TreeGrafter"/>
</dbReference>
<feature type="transmembrane region" description="Helical" evidence="8">
    <location>
        <begin position="102"/>
        <end position="129"/>
    </location>
</feature>
<feature type="domain" description="EXPERA" evidence="9">
    <location>
        <begin position="60"/>
        <end position="185"/>
    </location>
</feature>
<evidence type="ECO:0000313" key="11">
    <source>
        <dbReference type="Proteomes" id="UP000694393"/>
    </source>
</evidence>
<keyword evidence="2 7" id="KW-0812">Transmembrane</keyword>
<evidence type="ECO:0000256" key="6">
    <source>
        <dbReference type="ARBA" id="ARBA00034760"/>
    </source>
</evidence>
<feature type="transmembrane region" description="Helical" evidence="8">
    <location>
        <begin position="268"/>
        <end position="287"/>
    </location>
</feature>
<dbReference type="PANTHER" id="PTHR14568:SF9">
    <property type="entry name" value="TRANSMEMBRANE 6 SUPERFAMILY MEMBER 2"/>
    <property type="match status" value="1"/>
</dbReference>
<dbReference type="Pfam" id="PF05241">
    <property type="entry name" value="EBP"/>
    <property type="match status" value="1"/>
</dbReference>
<evidence type="ECO:0000259" key="9">
    <source>
        <dbReference type="PROSITE" id="PS51751"/>
    </source>
</evidence>
<name>A0A8C8RYG1_9SAUR</name>
<dbReference type="InterPro" id="IPR047195">
    <property type="entry name" value="TM6SF1-like"/>
</dbReference>
<dbReference type="PROSITE" id="PS51751">
    <property type="entry name" value="EXPERA"/>
    <property type="match status" value="2"/>
</dbReference>
<dbReference type="AlphaFoldDB" id="A0A8C8RYG1"/>
<feature type="transmembrane region" description="Helical" evidence="8">
    <location>
        <begin position="32"/>
        <end position="52"/>
    </location>
</feature>
<evidence type="ECO:0000256" key="8">
    <source>
        <dbReference type="SAM" id="Phobius"/>
    </source>
</evidence>
<proteinExistence type="inferred from homology"/>
<keyword evidence="4 7" id="KW-1133">Transmembrane helix</keyword>
<evidence type="ECO:0000256" key="4">
    <source>
        <dbReference type="ARBA" id="ARBA00022989"/>
    </source>
</evidence>
<dbReference type="CDD" id="cd21106">
    <property type="entry name" value="TM6SF1-like"/>
    <property type="match status" value="1"/>
</dbReference>
<dbReference type="GO" id="GO:0033116">
    <property type="term" value="C:endoplasmic reticulum-Golgi intermediate compartment membrane"/>
    <property type="evidence" value="ECO:0007669"/>
    <property type="project" value="TreeGrafter"/>
</dbReference>
<dbReference type="GO" id="GO:0019216">
    <property type="term" value="P:regulation of lipid metabolic process"/>
    <property type="evidence" value="ECO:0007669"/>
    <property type="project" value="TreeGrafter"/>
</dbReference>
<dbReference type="Pfam" id="PF26083">
    <property type="entry name" value="TM_Tm6sf2"/>
    <property type="match status" value="1"/>
</dbReference>
<dbReference type="PANTHER" id="PTHR14568">
    <property type="entry name" value="TRANSMEMBRANE SUPERFAMILY 6 MEMBER 1/2"/>
    <property type="match status" value="1"/>
</dbReference>
<dbReference type="Proteomes" id="UP000694393">
    <property type="component" value="Unplaced"/>
</dbReference>
<reference evidence="10" key="2">
    <citation type="submission" date="2025-09" db="UniProtKB">
        <authorList>
            <consortium name="Ensembl"/>
        </authorList>
    </citation>
    <scope>IDENTIFICATION</scope>
</reference>
<evidence type="ECO:0000313" key="10">
    <source>
        <dbReference type="Ensembl" id="ENSPCEP00000011518.1"/>
    </source>
</evidence>
<evidence type="ECO:0000256" key="1">
    <source>
        <dbReference type="ARBA" id="ARBA00004127"/>
    </source>
</evidence>
<evidence type="ECO:0000256" key="7">
    <source>
        <dbReference type="PROSITE-ProRule" id="PRU01087"/>
    </source>
</evidence>